<organism evidence="2 3">
    <name type="scientific">Favolaschia claudopus</name>
    <dbReference type="NCBI Taxonomy" id="2862362"/>
    <lineage>
        <taxon>Eukaryota</taxon>
        <taxon>Fungi</taxon>
        <taxon>Dikarya</taxon>
        <taxon>Basidiomycota</taxon>
        <taxon>Agaricomycotina</taxon>
        <taxon>Agaricomycetes</taxon>
        <taxon>Agaricomycetidae</taxon>
        <taxon>Agaricales</taxon>
        <taxon>Marasmiineae</taxon>
        <taxon>Mycenaceae</taxon>
        <taxon>Favolaschia</taxon>
    </lineage>
</organism>
<comment type="caution">
    <text evidence="2">The sequence shown here is derived from an EMBL/GenBank/DDBJ whole genome shotgun (WGS) entry which is preliminary data.</text>
</comment>
<name>A0AAW0AE50_9AGAR</name>
<reference evidence="2 3" key="1">
    <citation type="journal article" date="2024" name="J Genomics">
        <title>Draft genome sequencing and assembly of Favolaschia claudopus CIRM-BRFM 2984 isolated from oak limbs.</title>
        <authorList>
            <person name="Navarro D."/>
            <person name="Drula E."/>
            <person name="Chaduli D."/>
            <person name="Cazenave R."/>
            <person name="Ahrendt S."/>
            <person name="Wang J."/>
            <person name="Lipzen A."/>
            <person name="Daum C."/>
            <person name="Barry K."/>
            <person name="Grigoriev I.V."/>
            <person name="Favel A."/>
            <person name="Rosso M.N."/>
            <person name="Martin F."/>
        </authorList>
    </citation>
    <scope>NUCLEOTIDE SEQUENCE [LARGE SCALE GENOMIC DNA]</scope>
    <source>
        <strain evidence="2 3">CIRM-BRFM 2984</strain>
    </source>
</reference>
<accession>A0AAW0AE50</accession>
<evidence type="ECO:0000313" key="3">
    <source>
        <dbReference type="Proteomes" id="UP001362999"/>
    </source>
</evidence>
<evidence type="ECO:0000313" key="2">
    <source>
        <dbReference type="EMBL" id="KAK7007241.1"/>
    </source>
</evidence>
<feature type="region of interest" description="Disordered" evidence="1">
    <location>
        <begin position="225"/>
        <end position="248"/>
    </location>
</feature>
<protein>
    <recommendedName>
        <fullName evidence="4">K Homology domain-containing protein</fullName>
    </recommendedName>
</protein>
<dbReference type="Proteomes" id="UP001362999">
    <property type="component" value="Unassembled WGS sequence"/>
</dbReference>
<sequence>MLPDSPGYYTMDSATWSAIQTHYLSSLMVSSSINLNSKSRNAETRWAYLLPRDFTLHQWIRRERDPDQHLRLQKLLAFVNLVDDLLSDQIAVIKFSTNYPLFIYAGSGRDFNGMLDWISRRAVYRVATEAACRPCQVDLRGFKSKSRQHYAIPLAETLPTAQDAPSRYSCTLVVPDSVVGHIVGRGGKGLHQSHDISARASIRGTDQQIGEALIALGKRFMRKRIRSKKKGPSRLSGDPAPSPPGPVPVAEPAIARITAQLALEKDLSRRHEKKDVAPQMDRIDETQETIARIRMNIDNYDKSLAEAHDGDNTVDETPVDAQNSAHWAFGAPVPGHLLNSHALQELNRESPLFRDFDYRLRKYKHS</sequence>
<dbReference type="EMBL" id="JAWWNJ010000072">
    <property type="protein sequence ID" value="KAK7007241.1"/>
    <property type="molecule type" value="Genomic_DNA"/>
</dbReference>
<gene>
    <name evidence="2" type="ORF">R3P38DRAFT_3281904</name>
</gene>
<keyword evidence="3" id="KW-1185">Reference proteome</keyword>
<evidence type="ECO:0000256" key="1">
    <source>
        <dbReference type="SAM" id="MobiDB-lite"/>
    </source>
</evidence>
<proteinExistence type="predicted"/>
<dbReference type="AlphaFoldDB" id="A0AAW0AE50"/>
<evidence type="ECO:0008006" key="4">
    <source>
        <dbReference type="Google" id="ProtNLM"/>
    </source>
</evidence>